<dbReference type="PANTHER" id="PTHR19848">
    <property type="entry name" value="WD40 REPEAT PROTEIN"/>
    <property type="match status" value="1"/>
</dbReference>
<feature type="repeat" description="WD" evidence="3">
    <location>
        <begin position="971"/>
        <end position="1012"/>
    </location>
</feature>
<feature type="repeat" description="WD" evidence="3">
    <location>
        <begin position="636"/>
        <end position="677"/>
    </location>
</feature>
<feature type="repeat" description="WD" evidence="3">
    <location>
        <begin position="929"/>
        <end position="970"/>
    </location>
</feature>
<dbReference type="EMBL" id="ML769450">
    <property type="protein sequence ID" value="KAE9401076.1"/>
    <property type="molecule type" value="Genomic_DNA"/>
</dbReference>
<dbReference type="OrthoDB" id="538223at2759"/>
<accession>A0A6A4HSG7</accession>
<dbReference type="SUPFAM" id="SSF52540">
    <property type="entry name" value="P-loop containing nucleoside triphosphate hydrolases"/>
    <property type="match status" value="1"/>
</dbReference>
<dbReference type="CDD" id="cd00200">
    <property type="entry name" value="WD40"/>
    <property type="match status" value="1"/>
</dbReference>
<dbReference type="InterPro" id="IPR019775">
    <property type="entry name" value="WD40_repeat_CS"/>
</dbReference>
<keyword evidence="1 3" id="KW-0853">WD repeat</keyword>
<dbReference type="Gene3D" id="2.130.10.10">
    <property type="entry name" value="YVTN repeat-like/Quinoprotein amine dehydrogenase"/>
    <property type="match status" value="5"/>
</dbReference>
<dbReference type="InterPro" id="IPR001680">
    <property type="entry name" value="WD40_rpt"/>
</dbReference>
<dbReference type="InterPro" id="IPR056884">
    <property type="entry name" value="NPHP3-like_N"/>
</dbReference>
<dbReference type="PROSITE" id="PS50082">
    <property type="entry name" value="WD_REPEATS_2"/>
    <property type="match status" value="8"/>
</dbReference>
<sequence>MPMFTQAHHLNIHGGNFSNNTYNTYHGGSHAQDVLNKLNPANASFKSGHHSPCLEGTRTGILEMLMEWARNPHSQPIFWLSGIAGSGKSTIAQSFCESLEKNNLLGGSFFCSRESEECREVRRIVPTLTYFLAQQFKSYYDQIVIALERDMTLASQSIKRQLEYLLLHPLGNINISQEHWYFVLVIDALDECEDVDATQNVISILRAMPPAFYLHIHIFISCRPEYYIQQEFERTSNKYLFKLHDMQTEIVQKDIQLYLHRSLHDQPISANDIVLLSEQAGKFFIYAFTQVQYLKKSPGPSALRLRLNNLLQNKFIAKSIDGLYDLLLTQAISGLEANEKEDGRFFINLIVSLSDPLSQHALSELWKPCDVDRFRSVLNIPEHEEIPIHIFHASFSDYVLDQRRCHVDFYCDPDEIHQILTLACIKYMNKNLKYNTCNMQIDNDVTCFSQAQISPSLQYSCKHWIFHLTKCTGLSKEIFMELEKFSKQCLFFWMEILCILQSIENAIPGLKAISSWLKEYTNKECEFFDSVVYESRRFLQLIVSLIQMYPLQLYPALAWLPNLSVLREIQNIEQTIPKVLYGLQDTWDSCEMMIRVSYRIGFVALSPDGNKVVSGTYGGEIVYIWNVATGQQIQKLIGHSQFVSSAAFSPDGKQVVTGSGDKTAIIWNVATGQQIQILKGHSGQVISVAFSPDGKQVASGSADETAMVWNVATGQRIKKLKGRSSWVNSVAFSPDGKQVVSGSHNKTAHIWNATSGQLIHTLKGHSDSVSSVAFSPDGTKVVSRSRTLYIWDVTTGKLVQKLGKYPWEVQSVAFSPKGIKVVYGTFNRIVYICNVTASKRQIQTLEGHSDHVNSVAFSLDGKQVVSGSHDQTIRVWNVVTGNQIPESQSHSSYVYSAIFSPDGKKLVTYSSDTTLLIWNVATGQHIQKLAGHSSHVESVSFSPDGKQVVSGSCDRQCIIWNVATGQKIRKLKGHSSSVYSAAFSPDGKQVVSGSRDRTVRIWHSTTGKLIHKLQHLYYVRSVAFSPDGTQVVSSSGDYICIWKAATGQKLEEHNHHADIASVKFSQDGKQVLYYSGKKVHMYNIGSSPGTQIPTFQYPAHIIYPTNFFLGNQDMYIYNKTSHFLEPLSRYPGSSGLWIAPQYQNITFISQHESTICFGGKSGAFLIIQMPLQQSARNPIHYG</sequence>
<dbReference type="Proteomes" id="UP000799118">
    <property type="component" value="Unassembled WGS sequence"/>
</dbReference>
<proteinExistence type="predicted"/>
<feature type="repeat" description="WD" evidence="3">
    <location>
        <begin position="887"/>
        <end position="928"/>
    </location>
</feature>
<dbReference type="InterPro" id="IPR015943">
    <property type="entry name" value="WD40/YVTN_repeat-like_dom_sf"/>
</dbReference>
<dbReference type="SUPFAM" id="SSF50998">
    <property type="entry name" value="Quinoprotein alcohol dehydrogenase-like"/>
    <property type="match status" value="1"/>
</dbReference>
<dbReference type="PROSITE" id="PS00678">
    <property type="entry name" value="WD_REPEATS_1"/>
    <property type="match status" value="5"/>
</dbReference>
<dbReference type="InterPro" id="IPR011047">
    <property type="entry name" value="Quinoprotein_ADH-like_sf"/>
</dbReference>
<organism evidence="5 6">
    <name type="scientific">Gymnopus androsaceus JB14</name>
    <dbReference type="NCBI Taxonomy" id="1447944"/>
    <lineage>
        <taxon>Eukaryota</taxon>
        <taxon>Fungi</taxon>
        <taxon>Dikarya</taxon>
        <taxon>Basidiomycota</taxon>
        <taxon>Agaricomycotina</taxon>
        <taxon>Agaricomycetes</taxon>
        <taxon>Agaricomycetidae</taxon>
        <taxon>Agaricales</taxon>
        <taxon>Marasmiineae</taxon>
        <taxon>Omphalotaceae</taxon>
        <taxon>Gymnopus</taxon>
    </lineage>
</organism>
<evidence type="ECO:0000256" key="3">
    <source>
        <dbReference type="PROSITE-ProRule" id="PRU00221"/>
    </source>
</evidence>
<evidence type="ECO:0000313" key="5">
    <source>
        <dbReference type="EMBL" id="KAE9401076.1"/>
    </source>
</evidence>
<dbReference type="Gene3D" id="3.40.50.300">
    <property type="entry name" value="P-loop containing nucleotide triphosphate hydrolases"/>
    <property type="match status" value="1"/>
</dbReference>
<dbReference type="PANTHER" id="PTHR19848:SF8">
    <property type="entry name" value="F-BOX AND WD REPEAT DOMAIN CONTAINING 7"/>
    <property type="match status" value="1"/>
</dbReference>
<dbReference type="Pfam" id="PF24883">
    <property type="entry name" value="NPHP3_N"/>
    <property type="match status" value="1"/>
</dbReference>
<feature type="repeat" description="WD" evidence="3">
    <location>
        <begin position="678"/>
        <end position="719"/>
    </location>
</feature>
<dbReference type="SUPFAM" id="SSF50978">
    <property type="entry name" value="WD40 repeat-like"/>
    <property type="match status" value="1"/>
</dbReference>
<feature type="domain" description="Nephrocystin 3-like N-terminal" evidence="4">
    <location>
        <begin position="65"/>
        <end position="223"/>
    </location>
</feature>
<dbReference type="PRINTS" id="PR00320">
    <property type="entry name" value="GPROTEINBRPT"/>
</dbReference>
<dbReference type="InterPro" id="IPR036322">
    <property type="entry name" value="WD40_repeat_dom_sf"/>
</dbReference>
<protein>
    <submittedName>
        <fullName evidence="5">WD40 repeat-like protein</fullName>
    </submittedName>
</protein>
<gene>
    <name evidence="5" type="ORF">BT96DRAFT_617414</name>
</gene>
<feature type="repeat" description="WD" evidence="3">
    <location>
        <begin position="845"/>
        <end position="886"/>
    </location>
</feature>
<evidence type="ECO:0000256" key="2">
    <source>
        <dbReference type="ARBA" id="ARBA00022737"/>
    </source>
</evidence>
<dbReference type="SMART" id="SM00320">
    <property type="entry name" value="WD40"/>
    <property type="match status" value="12"/>
</dbReference>
<dbReference type="InterPro" id="IPR027417">
    <property type="entry name" value="P-loop_NTPase"/>
</dbReference>
<reference evidence="5" key="1">
    <citation type="journal article" date="2019" name="Environ. Microbiol.">
        <title>Fungal ecological strategies reflected in gene transcription - a case study of two litter decomposers.</title>
        <authorList>
            <person name="Barbi F."/>
            <person name="Kohler A."/>
            <person name="Barry K."/>
            <person name="Baskaran P."/>
            <person name="Daum C."/>
            <person name="Fauchery L."/>
            <person name="Ihrmark K."/>
            <person name="Kuo A."/>
            <person name="LaButti K."/>
            <person name="Lipzen A."/>
            <person name="Morin E."/>
            <person name="Grigoriev I.V."/>
            <person name="Henrissat B."/>
            <person name="Lindahl B."/>
            <person name="Martin F."/>
        </authorList>
    </citation>
    <scope>NUCLEOTIDE SEQUENCE</scope>
    <source>
        <strain evidence="5">JB14</strain>
    </source>
</reference>
<dbReference type="InterPro" id="IPR020472">
    <property type="entry name" value="WD40_PAC1"/>
</dbReference>
<keyword evidence="2" id="KW-0677">Repeat</keyword>
<feature type="repeat" description="WD" evidence="3">
    <location>
        <begin position="762"/>
        <end position="801"/>
    </location>
</feature>
<dbReference type="PROSITE" id="PS50294">
    <property type="entry name" value="WD_REPEATS_REGION"/>
    <property type="match status" value="8"/>
</dbReference>
<evidence type="ECO:0000313" key="6">
    <source>
        <dbReference type="Proteomes" id="UP000799118"/>
    </source>
</evidence>
<evidence type="ECO:0000256" key="1">
    <source>
        <dbReference type="ARBA" id="ARBA00022574"/>
    </source>
</evidence>
<dbReference type="AlphaFoldDB" id="A0A6A4HSG7"/>
<evidence type="ECO:0000259" key="4">
    <source>
        <dbReference type="Pfam" id="PF24883"/>
    </source>
</evidence>
<dbReference type="Pfam" id="PF00400">
    <property type="entry name" value="WD40"/>
    <property type="match status" value="9"/>
</dbReference>
<keyword evidence="6" id="KW-1185">Reference proteome</keyword>
<feature type="repeat" description="WD" evidence="3">
    <location>
        <begin position="720"/>
        <end position="761"/>
    </location>
</feature>
<name>A0A6A4HSG7_9AGAR</name>